<organism evidence="1">
    <name type="scientific">Angiostrongylus costaricensis</name>
    <name type="common">Nematode worm</name>
    <dbReference type="NCBI Taxonomy" id="334426"/>
    <lineage>
        <taxon>Eukaryota</taxon>
        <taxon>Metazoa</taxon>
        <taxon>Ecdysozoa</taxon>
        <taxon>Nematoda</taxon>
        <taxon>Chromadorea</taxon>
        <taxon>Rhabditida</taxon>
        <taxon>Rhabditina</taxon>
        <taxon>Rhabditomorpha</taxon>
        <taxon>Strongyloidea</taxon>
        <taxon>Metastrongylidae</taxon>
        <taxon>Angiostrongylus</taxon>
    </lineage>
</organism>
<sequence>LSSFNQHLKFIRACLYSVFSTSCKLPSVTDTKTTAETRTCTMRPWSRTQDELRKYKELLK</sequence>
<dbReference type="WBParaSite" id="ACOC_0000952101-mRNA-1">
    <property type="protein sequence ID" value="ACOC_0000952101-mRNA-1"/>
    <property type="gene ID" value="ACOC_0000952101"/>
</dbReference>
<protein>
    <submittedName>
        <fullName evidence="1">Ovule protein</fullName>
    </submittedName>
</protein>
<accession>A0A0R3PUF2</accession>
<reference evidence="1" key="1">
    <citation type="submission" date="2017-02" db="UniProtKB">
        <authorList>
            <consortium name="WormBaseParasite"/>
        </authorList>
    </citation>
    <scope>IDENTIFICATION</scope>
</reference>
<name>A0A0R3PUF2_ANGCS</name>
<dbReference type="AlphaFoldDB" id="A0A0R3PUF2"/>
<evidence type="ECO:0000313" key="1">
    <source>
        <dbReference type="WBParaSite" id="ACOC_0000952101-mRNA-1"/>
    </source>
</evidence>
<proteinExistence type="predicted"/>